<accession>A0A5J9T9F2</accession>
<comment type="caution">
    <text evidence="1">The sequence shown here is derived from an EMBL/GenBank/DDBJ whole genome shotgun (WGS) entry which is preliminary data.</text>
</comment>
<gene>
    <name evidence="1" type="ORF">EJB05_47256</name>
</gene>
<sequence>MVTIESGLQYKDIKVDIVHCFPMQVAANYVAMVPNGQIFDRFGEKATWRKEDIDGCEENSSQLVLLM</sequence>
<dbReference type="OrthoDB" id="77911at2759"/>
<protein>
    <submittedName>
        <fullName evidence="1">Uncharacterized protein</fullName>
    </submittedName>
</protein>
<dbReference type="AlphaFoldDB" id="A0A5J9T9F2"/>
<organism evidence="1 2">
    <name type="scientific">Eragrostis curvula</name>
    <name type="common">weeping love grass</name>
    <dbReference type="NCBI Taxonomy" id="38414"/>
    <lineage>
        <taxon>Eukaryota</taxon>
        <taxon>Viridiplantae</taxon>
        <taxon>Streptophyta</taxon>
        <taxon>Embryophyta</taxon>
        <taxon>Tracheophyta</taxon>
        <taxon>Spermatophyta</taxon>
        <taxon>Magnoliopsida</taxon>
        <taxon>Liliopsida</taxon>
        <taxon>Poales</taxon>
        <taxon>Poaceae</taxon>
        <taxon>PACMAD clade</taxon>
        <taxon>Chloridoideae</taxon>
        <taxon>Eragrostideae</taxon>
        <taxon>Eragrostidinae</taxon>
        <taxon>Eragrostis</taxon>
    </lineage>
</organism>
<dbReference type="Gramene" id="TVU07211">
    <property type="protein sequence ID" value="TVU07211"/>
    <property type="gene ID" value="EJB05_47256"/>
</dbReference>
<keyword evidence="2" id="KW-1185">Reference proteome</keyword>
<reference evidence="1 2" key="1">
    <citation type="journal article" date="2019" name="Sci. Rep.">
        <title>A high-quality genome of Eragrostis curvula grass provides insights into Poaceae evolution and supports new strategies to enhance forage quality.</title>
        <authorList>
            <person name="Carballo J."/>
            <person name="Santos B.A.C.M."/>
            <person name="Zappacosta D."/>
            <person name="Garbus I."/>
            <person name="Selva J.P."/>
            <person name="Gallo C.A."/>
            <person name="Diaz A."/>
            <person name="Albertini E."/>
            <person name="Caccamo M."/>
            <person name="Echenique V."/>
        </authorList>
    </citation>
    <scope>NUCLEOTIDE SEQUENCE [LARGE SCALE GENOMIC DNA]</scope>
    <source>
        <strain evidence="2">cv. Victoria</strain>
        <tissue evidence="1">Leaf</tissue>
    </source>
</reference>
<feature type="non-terminal residue" evidence="1">
    <location>
        <position position="1"/>
    </location>
</feature>
<dbReference type="Proteomes" id="UP000324897">
    <property type="component" value="Unassembled WGS sequence"/>
</dbReference>
<name>A0A5J9T9F2_9POAL</name>
<dbReference type="EMBL" id="RWGY01000045">
    <property type="protein sequence ID" value="TVU07211.1"/>
    <property type="molecule type" value="Genomic_DNA"/>
</dbReference>
<evidence type="ECO:0000313" key="1">
    <source>
        <dbReference type="EMBL" id="TVU07211.1"/>
    </source>
</evidence>
<proteinExistence type="predicted"/>
<evidence type="ECO:0000313" key="2">
    <source>
        <dbReference type="Proteomes" id="UP000324897"/>
    </source>
</evidence>